<evidence type="ECO:0000313" key="9">
    <source>
        <dbReference type="Proteomes" id="UP000595897"/>
    </source>
</evidence>
<dbReference type="InterPro" id="IPR052923">
    <property type="entry name" value="UPF0718"/>
</dbReference>
<dbReference type="EMBL" id="AP024169">
    <property type="protein sequence ID" value="BCN31035.1"/>
    <property type="molecule type" value="Genomic_DNA"/>
</dbReference>
<feature type="transmembrane region" description="Helical" evidence="7">
    <location>
        <begin position="278"/>
        <end position="300"/>
    </location>
</feature>
<proteinExistence type="inferred from homology"/>
<protein>
    <submittedName>
        <fullName evidence="8">Permease</fullName>
    </submittedName>
</protein>
<evidence type="ECO:0000256" key="2">
    <source>
        <dbReference type="ARBA" id="ARBA00006386"/>
    </source>
</evidence>
<keyword evidence="3" id="KW-1003">Cell membrane</keyword>
<feature type="transmembrane region" description="Helical" evidence="7">
    <location>
        <begin position="307"/>
        <end position="328"/>
    </location>
</feature>
<name>A0A7R7ELF6_9FIRM</name>
<dbReference type="PROSITE" id="PS51257">
    <property type="entry name" value="PROKAR_LIPOPROTEIN"/>
    <property type="match status" value="1"/>
</dbReference>
<dbReference type="InterPro" id="IPR005524">
    <property type="entry name" value="DUF318"/>
</dbReference>
<keyword evidence="5 7" id="KW-1133">Transmembrane helix</keyword>
<feature type="transmembrane region" description="Helical" evidence="7">
    <location>
        <begin position="85"/>
        <end position="107"/>
    </location>
</feature>
<dbReference type="KEGG" id="ahb:bsdtb5_23300"/>
<comment type="similarity">
    <text evidence="2">Belongs to the UPF0718 family.</text>
</comment>
<keyword evidence="6 7" id="KW-0472">Membrane</keyword>
<evidence type="ECO:0000256" key="5">
    <source>
        <dbReference type="ARBA" id="ARBA00022989"/>
    </source>
</evidence>
<evidence type="ECO:0000256" key="4">
    <source>
        <dbReference type="ARBA" id="ARBA00022692"/>
    </source>
</evidence>
<keyword evidence="4 7" id="KW-0812">Transmembrane</keyword>
<evidence type="ECO:0000256" key="6">
    <source>
        <dbReference type="ARBA" id="ARBA00023136"/>
    </source>
</evidence>
<evidence type="ECO:0000256" key="3">
    <source>
        <dbReference type="ARBA" id="ARBA00022475"/>
    </source>
</evidence>
<feature type="transmembrane region" description="Helical" evidence="7">
    <location>
        <begin position="241"/>
        <end position="258"/>
    </location>
</feature>
<feature type="transmembrane region" description="Helical" evidence="7">
    <location>
        <begin position="114"/>
        <end position="136"/>
    </location>
</feature>
<dbReference type="Proteomes" id="UP000595897">
    <property type="component" value="Chromosome"/>
</dbReference>
<sequence>MINLMKDTIFYVISTLVHDAVPLSFGIVVACILNVYVDPQKFKALLLKKKRISILGSVAFGTFTPLCACGTMAVVVSMLTTVLPWGPIMAFITSSPLMSPDLFVMLSGIINVKFAVALTAFSICIGAIAGYISYYLENHTTFFYNQLRFTNNKATDEGVNKSCCVSTLHNINSVKPCCTTNGSINKSNSFIKKYKIKELFDTFIDLGVKKILVYFSVFAAIGYFINRFVPTSVIMSLFGSHNIFSVPLAALIGVPLYVSDAGTIPLIKTLLDSGASGGAILAFMITGPGTSVGAIAGSLTIMKKKSVCFYVGILFASAILFGYLYNFLLYMGM</sequence>
<evidence type="ECO:0000256" key="7">
    <source>
        <dbReference type="SAM" id="Phobius"/>
    </source>
</evidence>
<feature type="transmembrane region" description="Helical" evidence="7">
    <location>
        <begin position="20"/>
        <end position="37"/>
    </location>
</feature>
<gene>
    <name evidence="8" type="ORF">bsdtb5_23300</name>
</gene>
<evidence type="ECO:0000313" key="8">
    <source>
        <dbReference type="EMBL" id="BCN31035.1"/>
    </source>
</evidence>
<dbReference type="GO" id="GO:0005886">
    <property type="term" value="C:plasma membrane"/>
    <property type="evidence" value="ECO:0007669"/>
    <property type="project" value="UniProtKB-SubCell"/>
</dbReference>
<feature type="transmembrane region" description="Helical" evidence="7">
    <location>
        <begin position="58"/>
        <end position="79"/>
    </location>
</feature>
<organism evidence="8 9">
    <name type="scientific">Anaeromicropila herbilytica</name>
    <dbReference type="NCBI Taxonomy" id="2785025"/>
    <lineage>
        <taxon>Bacteria</taxon>
        <taxon>Bacillati</taxon>
        <taxon>Bacillota</taxon>
        <taxon>Clostridia</taxon>
        <taxon>Lachnospirales</taxon>
        <taxon>Lachnospiraceae</taxon>
        <taxon>Anaeromicropila</taxon>
    </lineage>
</organism>
<dbReference type="AlphaFoldDB" id="A0A7R7ELF6"/>
<keyword evidence="9" id="KW-1185">Reference proteome</keyword>
<accession>A0A7R7ELF6</accession>
<dbReference type="RefSeq" id="WP_271712183.1">
    <property type="nucleotide sequence ID" value="NZ_AP024169.1"/>
</dbReference>
<dbReference type="Pfam" id="PF03773">
    <property type="entry name" value="ArsP_1"/>
    <property type="match status" value="1"/>
</dbReference>
<comment type="subcellular location">
    <subcellularLocation>
        <location evidence="1">Cell membrane</location>
        <topology evidence="1">Multi-pass membrane protein</topology>
    </subcellularLocation>
</comment>
<reference evidence="8 9" key="1">
    <citation type="submission" date="2020-11" db="EMBL/GenBank/DDBJ databases">
        <title>Draft genome sequencing of a Lachnospiraceae strain isolated from anoxic soil subjected to BSD treatment.</title>
        <authorList>
            <person name="Uek A."/>
            <person name="Tonouchi A."/>
        </authorList>
    </citation>
    <scope>NUCLEOTIDE SEQUENCE [LARGE SCALE GENOMIC DNA]</scope>
    <source>
        <strain evidence="8 9">TB5</strain>
    </source>
</reference>
<feature type="transmembrane region" description="Helical" evidence="7">
    <location>
        <begin position="211"/>
        <end position="229"/>
    </location>
</feature>
<dbReference type="PANTHER" id="PTHR34184:SF4">
    <property type="entry name" value="UPF0718 PROTEIN YCGR"/>
    <property type="match status" value="1"/>
</dbReference>
<dbReference type="PANTHER" id="PTHR34184">
    <property type="entry name" value="UPF0718 PROTEIN YCGR"/>
    <property type="match status" value="1"/>
</dbReference>
<evidence type="ECO:0000256" key="1">
    <source>
        <dbReference type="ARBA" id="ARBA00004651"/>
    </source>
</evidence>